<comment type="caution">
    <text evidence="4">The sequence shown here is derived from an EMBL/GenBank/DDBJ whole genome shotgun (WGS) entry which is preliminary data.</text>
</comment>
<organism evidence="4 5">
    <name type="scientific">Prorocentrum cordatum</name>
    <dbReference type="NCBI Taxonomy" id="2364126"/>
    <lineage>
        <taxon>Eukaryota</taxon>
        <taxon>Sar</taxon>
        <taxon>Alveolata</taxon>
        <taxon>Dinophyceae</taxon>
        <taxon>Prorocentrales</taxon>
        <taxon>Prorocentraceae</taxon>
        <taxon>Prorocentrum</taxon>
    </lineage>
</organism>
<name>A0ABN9ST80_9DINO</name>
<dbReference type="InterPro" id="IPR006680">
    <property type="entry name" value="Amidohydro-rel"/>
</dbReference>
<evidence type="ECO:0000256" key="2">
    <source>
        <dbReference type="RuleBase" id="RU366045"/>
    </source>
</evidence>
<sequence length="309" mass="33977">MARAAAASAERKRIDTHLHLWTPDAERYPASKPIPENLNSDRRGTFESFVKLMDETGISQAVVIQPINYGQDYRYLMAAMSAYPTRLKGMFIADPSVPSEDAAAWVRATAASSPGWVGIRFNPYLWPASAEGGMADSTGKAMFAAAGDLGLVIGFMAFKGLKLHVADIEALLQDSPKTKVIIDHWGFFLQPATGEGDRVIDEDSWNALLQLSKYPQVYVKVSALFRAAADAYPWPSLSDRLAVLLKTYSSSRLMWGSDFPFVTDFAEYGPAARAPEAWPVWGDMSEQERDDLFFNTAAGLLSGQCSESR</sequence>
<keyword evidence="1 2" id="KW-0456">Lyase</keyword>
<gene>
    <name evidence="4" type="ORF">PCOR1329_LOCUS32400</name>
</gene>
<protein>
    <recommendedName>
        <fullName evidence="3">Amidohydrolase-related domain-containing protein</fullName>
    </recommendedName>
</protein>
<keyword evidence="5" id="KW-1185">Reference proteome</keyword>
<dbReference type="PANTHER" id="PTHR21240:SF19">
    <property type="entry name" value="CATALYTIC_ HYDROLASE"/>
    <property type="match status" value="1"/>
</dbReference>
<reference evidence="4" key="1">
    <citation type="submission" date="2023-10" db="EMBL/GenBank/DDBJ databases">
        <authorList>
            <person name="Chen Y."/>
            <person name="Shah S."/>
            <person name="Dougan E. K."/>
            <person name="Thang M."/>
            <person name="Chan C."/>
        </authorList>
    </citation>
    <scope>NUCLEOTIDE SEQUENCE [LARGE SCALE GENOMIC DNA]</scope>
</reference>
<dbReference type="EMBL" id="CAUYUJ010013114">
    <property type="protein sequence ID" value="CAK0835588.1"/>
    <property type="molecule type" value="Genomic_DNA"/>
</dbReference>
<dbReference type="Proteomes" id="UP001189429">
    <property type="component" value="Unassembled WGS sequence"/>
</dbReference>
<dbReference type="Gene3D" id="3.20.20.140">
    <property type="entry name" value="Metal-dependent hydrolases"/>
    <property type="match status" value="1"/>
</dbReference>
<feature type="domain" description="Amidohydrolase-related" evidence="3">
    <location>
        <begin position="14"/>
        <end position="300"/>
    </location>
</feature>
<evidence type="ECO:0000313" key="5">
    <source>
        <dbReference type="Proteomes" id="UP001189429"/>
    </source>
</evidence>
<keyword evidence="2" id="KW-0210">Decarboxylase</keyword>
<accession>A0ABN9ST80</accession>
<dbReference type="PANTHER" id="PTHR21240">
    <property type="entry name" value="2-AMINO-3-CARBOXYLMUCONATE-6-SEMIALDEHYDE DECARBOXYLASE"/>
    <property type="match status" value="1"/>
</dbReference>
<proteinExistence type="inferred from homology"/>
<dbReference type="SUPFAM" id="SSF51556">
    <property type="entry name" value="Metallo-dependent hydrolases"/>
    <property type="match status" value="1"/>
</dbReference>
<comment type="similarity">
    <text evidence="2">Belongs to the metallo-dependent hydrolases superfamily.</text>
</comment>
<evidence type="ECO:0000256" key="1">
    <source>
        <dbReference type="ARBA" id="ARBA00023239"/>
    </source>
</evidence>
<dbReference type="InterPro" id="IPR032465">
    <property type="entry name" value="ACMSD"/>
</dbReference>
<dbReference type="InterPro" id="IPR032466">
    <property type="entry name" value="Metal_Hydrolase"/>
</dbReference>
<evidence type="ECO:0000259" key="3">
    <source>
        <dbReference type="Pfam" id="PF04909"/>
    </source>
</evidence>
<dbReference type="Pfam" id="PF04909">
    <property type="entry name" value="Amidohydro_2"/>
    <property type="match status" value="1"/>
</dbReference>
<evidence type="ECO:0000313" key="4">
    <source>
        <dbReference type="EMBL" id="CAK0835588.1"/>
    </source>
</evidence>